<dbReference type="GO" id="GO:0061630">
    <property type="term" value="F:ubiquitin protein ligase activity"/>
    <property type="evidence" value="ECO:0007669"/>
    <property type="project" value="TreeGrafter"/>
</dbReference>
<dbReference type="EMBL" id="QDEB01076401">
    <property type="protein sequence ID" value="RZC34830.1"/>
    <property type="molecule type" value="Genomic_DNA"/>
</dbReference>
<dbReference type="SUPFAM" id="SSF101898">
    <property type="entry name" value="NHL repeat"/>
    <property type="match status" value="1"/>
</dbReference>
<dbReference type="InterPro" id="IPR050952">
    <property type="entry name" value="TRIM-NHL_E3_ligases"/>
</dbReference>
<evidence type="ECO:0000256" key="2">
    <source>
        <dbReference type="PROSITE-ProRule" id="PRU00504"/>
    </source>
</evidence>
<dbReference type="STRING" id="1661398.A0A482VQ79"/>
<feature type="repeat" description="NHL" evidence="2">
    <location>
        <begin position="181"/>
        <end position="224"/>
    </location>
</feature>
<dbReference type="GO" id="GO:0008270">
    <property type="term" value="F:zinc ion binding"/>
    <property type="evidence" value="ECO:0007669"/>
    <property type="project" value="UniProtKB-KW"/>
</dbReference>
<dbReference type="OrthoDB" id="342730at2759"/>
<dbReference type="CDD" id="cd14954">
    <property type="entry name" value="NHL_TRIM71_like"/>
    <property type="match status" value="1"/>
</dbReference>
<feature type="repeat" description="NHL" evidence="2">
    <location>
        <begin position="329"/>
        <end position="372"/>
    </location>
</feature>
<proteinExistence type="predicted"/>
<reference evidence="3 4" key="1">
    <citation type="submission" date="2017-03" db="EMBL/GenBank/DDBJ databases">
        <title>Genome of the blue death feigning beetle - Asbolus verrucosus.</title>
        <authorList>
            <person name="Rider S.D."/>
        </authorList>
    </citation>
    <scope>NUCLEOTIDE SEQUENCE [LARGE SCALE GENOMIC DNA]</scope>
    <source>
        <strain evidence="3">Butters</strain>
        <tissue evidence="3">Head and leg muscle</tissue>
    </source>
</reference>
<dbReference type="GO" id="GO:0000209">
    <property type="term" value="P:protein polyubiquitination"/>
    <property type="evidence" value="ECO:0007669"/>
    <property type="project" value="TreeGrafter"/>
</dbReference>
<accession>A0A482VQ79</accession>
<dbReference type="Proteomes" id="UP000292052">
    <property type="component" value="Unassembled WGS sequence"/>
</dbReference>
<feature type="repeat" description="NHL" evidence="2">
    <location>
        <begin position="376"/>
        <end position="416"/>
    </location>
</feature>
<evidence type="ECO:0000313" key="4">
    <source>
        <dbReference type="Proteomes" id="UP000292052"/>
    </source>
</evidence>
<sequence>MERLQIAYARIVRTSDMLKKANAQVDSEFIVVNEKAESELKAIRMTRLELLPCEDDFLHFSVADNGLFNAISSLGDITSRINFQYTTETFNRSDEQLSILSAPLLRMDGTNLNCRPVYGVDLRIIVKYPYDNVPQSFGRDGTDDGLLNRPWGVCCNSSGHIIVSDRSNNRIQVFDSNGRFLYKFGKCGSGPAQFKTPAGITVNPFNQIVVADKDNHRIQILSMLGDPILLFGTEGHANGQFHYPWDVACNAQGDIVVSDTRNHRIQLFNCEGAFIGKFGCDNDWRPPYAKAHKLLDSPRGVCFTPQGNVLVTDFNNHRIVTIDKTLSHAQFLGEEGTGPKQFCRPQGIICDDHGNIIVVDTKNYRLQIFDKHGNFLFEFGKRGRNADQFESPCGMCLTPEGRIIVVDYGHTRVQIF</sequence>
<dbReference type="FunFam" id="2.120.10.30:FF:000037">
    <property type="entry name" value="Uncharacterized protein, isoform E"/>
    <property type="match status" value="1"/>
</dbReference>
<keyword evidence="1" id="KW-0677">Repeat</keyword>
<dbReference type="GO" id="GO:0043161">
    <property type="term" value="P:proteasome-mediated ubiquitin-dependent protein catabolic process"/>
    <property type="evidence" value="ECO:0007669"/>
    <property type="project" value="TreeGrafter"/>
</dbReference>
<evidence type="ECO:0000256" key="1">
    <source>
        <dbReference type="ARBA" id="ARBA00022737"/>
    </source>
</evidence>
<dbReference type="InterPro" id="IPR001258">
    <property type="entry name" value="NHL_repeat"/>
</dbReference>
<dbReference type="PROSITE" id="PS51125">
    <property type="entry name" value="NHL"/>
    <property type="match status" value="6"/>
</dbReference>
<protein>
    <submittedName>
        <fullName evidence="3">NHL domain containing protein</fullName>
    </submittedName>
</protein>
<feature type="repeat" description="NHL" evidence="2">
    <location>
        <begin position="135"/>
        <end position="177"/>
    </location>
</feature>
<dbReference type="PANTHER" id="PTHR24104">
    <property type="entry name" value="E3 UBIQUITIN-PROTEIN LIGASE NHLRC1-RELATED"/>
    <property type="match status" value="1"/>
</dbReference>
<keyword evidence="4" id="KW-1185">Reference proteome</keyword>
<gene>
    <name evidence="3" type="ORF">BDFB_005519</name>
</gene>
<feature type="repeat" description="NHL" evidence="2">
    <location>
        <begin position="231"/>
        <end position="271"/>
    </location>
</feature>
<comment type="caution">
    <text evidence="3">The sequence shown here is derived from an EMBL/GenBank/DDBJ whole genome shotgun (WGS) entry which is preliminary data.</text>
</comment>
<dbReference type="PANTHER" id="PTHR24104:SF48">
    <property type="entry name" value="PROTEIN WECH"/>
    <property type="match status" value="1"/>
</dbReference>
<name>A0A482VQ79_ASBVE</name>
<organism evidence="3 4">
    <name type="scientific">Asbolus verrucosus</name>
    <name type="common">Desert ironclad beetle</name>
    <dbReference type="NCBI Taxonomy" id="1661398"/>
    <lineage>
        <taxon>Eukaryota</taxon>
        <taxon>Metazoa</taxon>
        <taxon>Ecdysozoa</taxon>
        <taxon>Arthropoda</taxon>
        <taxon>Hexapoda</taxon>
        <taxon>Insecta</taxon>
        <taxon>Pterygota</taxon>
        <taxon>Neoptera</taxon>
        <taxon>Endopterygota</taxon>
        <taxon>Coleoptera</taxon>
        <taxon>Polyphaga</taxon>
        <taxon>Cucujiformia</taxon>
        <taxon>Tenebrionidae</taxon>
        <taxon>Pimeliinae</taxon>
        <taxon>Asbolus</taxon>
    </lineage>
</organism>
<dbReference type="InterPro" id="IPR011042">
    <property type="entry name" value="6-blade_b-propeller_TolB-like"/>
</dbReference>
<evidence type="ECO:0000313" key="3">
    <source>
        <dbReference type="EMBL" id="RZC34830.1"/>
    </source>
</evidence>
<feature type="repeat" description="NHL" evidence="2">
    <location>
        <begin position="295"/>
        <end position="325"/>
    </location>
</feature>
<dbReference type="Pfam" id="PF01436">
    <property type="entry name" value="NHL"/>
    <property type="match status" value="6"/>
</dbReference>
<dbReference type="AlphaFoldDB" id="A0A482VQ79"/>
<dbReference type="Gene3D" id="2.120.10.30">
    <property type="entry name" value="TolB, C-terminal domain"/>
    <property type="match status" value="3"/>
</dbReference>